<proteinExistence type="predicted"/>
<feature type="region of interest" description="Disordered" evidence="1">
    <location>
        <begin position="199"/>
        <end position="234"/>
    </location>
</feature>
<evidence type="ECO:0000256" key="1">
    <source>
        <dbReference type="SAM" id="MobiDB-lite"/>
    </source>
</evidence>
<comment type="caution">
    <text evidence="2">The sequence shown here is derived from an EMBL/GenBank/DDBJ whole genome shotgun (WGS) entry which is preliminary data.</text>
</comment>
<accession>A0A5D3BD21</accession>
<evidence type="ECO:0000313" key="2">
    <source>
        <dbReference type="EMBL" id="TYJ96904.1"/>
    </source>
</evidence>
<dbReference type="AlphaFoldDB" id="A0A5D3BD21"/>
<reference evidence="2 3" key="1">
    <citation type="submission" date="2019-08" db="EMBL/GenBank/DDBJ databases">
        <title>Draft genome sequences of two oriental melons (Cucumis melo L. var makuwa).</title>
        <authorList>
            <person name="Kwon S.-Y."/>
        </authorList>
    </citation>
    <scope>NUCLEOTIDE SEQUENCE [LARGE SCALE GENOMIC DNA]</scope>
    <source>
        <strain evidence="3">cv. Chang Bougi</strain>
        <tissue evidence="2">Leaf</tissue>
    </source>
</reference>
<feature type="compositionally biased region" description="Basic and acidic residues" evidence="1">
    <location>
        <begin position="207"/>
        <end position="218"/>
    </location>
</feature>
<dbReference type="Proteomes" id="UP000321947">
    <property type="component" value="Unassembled WGS sequence"/>
</dbReference>
<protein>
    <submittedName>
        <fullName evidence="2">Gag/pol protein</fullName>
    </submittedName>
</protein>
<organism evidence="2 3">
    <name type="scientific">Cucumis melo var. makuwa</name>
    <name type="common">Oriental melon</name>
    <dbReference type="NCBI Taxonomy" id="1194695"/>
    <lineage>
        <taxon>Eukaryota</taxon>
        <taxon>Viridiplantae</taxon>
        <taxon>Streptophyta</taxon>
        <taxon>Embryophyta</taxon>
        <taxon>Tracheophyta</taxon>
        <taxon>Spermatophyta</taxon>
        <taxon>Magnoliopsida</taxon>
        <taxon>eudicotyledons</taxon>
        <taxon>Gunneridae</taxon>
        <taxon>Pentapetalae</taxon>
        <taxon>rosids</taxon>
        <taxon>fabids</taxon>
        <taxon>Cucurbitales</taxon>
        <taxon>Cucurbitaceae</taxon>
        <taxon>Benincaseae</taxon>
        <taxon>Cucumis</taxon>
    </lineage>
</organism>
<sequence length="290" mass="32641">MSDVLAKKHESLSMTKEIMDSLREMFSQPSWSLRHKVVKYIYTKKMKEGTSVREHVRDMMMYLNIAEVNDSPINEKPVVISHPLSVALFCSLPLFLALFSSPFLSFVVYNAIIDRMPHTNLHLTSVSKPRLLPKVEPQCRIPFVLRFVLDEARSTPLELLWTPTTRGGQSWLAMLILELAFSTELLSCLPICHLGPPKRRTTEEEEVKGKHPNSEDSVYHQPTLNSTGALPPEKPPMFKSSVGKIFSRDTVFSALPSLLFGQSLGGAMAFKVVVMKNGEVTVQRGRCVVD</sequence>
<name>A0A5D3BD21_CUCMM</name>
<dbReference type="EMBL" id="SSTD01019167">
    <property type="protein sequence ID" value="TYJ96904.1"/>
    <property type="molecule type" value="Genomic_DNA"/>
</dbReference>
<gene>
    <name evidence="2" type="ORF">E5676_scaffold220G00030</name>
</gene>
<evidence type="ECO:0000313" key="3">
    <source>
        <dbReference type="Proteomes" id="UP000321947"/>
    </source>
</evidence>